<dbReference type="Proteomes" id="UP000282529">
    <property type="component" value="Unassembled WGS sequence"/>
</dbReference>
<dbReference type="Gene3D" id="3.90.25.10">
    <property type="entry name" value="UDP-galactose 4-epimerase, domain 1"/>
    <property type="match status" value="1"/>
</dbReference>
<dbReference type="AlphaFoldDB" id="A0A3N9P7Y1"/>
<evidence type="ECO:0000256" key="1">
    <source>
        <dbReference type="ARBA" id="ARBA00007637"/>
    </source>
</evidence>
<gene>
    <name evidence="4" type="ORF">EH198_08425</name>
</gene>
<accession>A0A3N9P7Y1</accession>
<comment type="similarity">
    <text evidence="1">Belongs to the NAD(P)-dependent epimerase/dehydratase family.</text>
</comment>
<evidence type="ECO:0000313" key="4">
    <source>
        <dbReference type="EMBL" id="RQW12363.1"/>
    </source>
</evidence>
<evidence type="ECO:0000256" key="2">
    <source>
        <dbReference type="SAM" id="MobiDB-lite"/>
    </source>
</evidence>
<evidence type="ECO:0000313" key="5">
    <source>
        <dbReference type="Proteomes" id="UP000282529"/>
    </source>
</evidence>
<dbReference type="InterPro" id="IPR036291">
    <property type="entry name" value="NAD(P)-bd_dom_sf"/>
</dbReference>
<comment type="caution">
    <text evidence="4">The sequence shown here is derived from an EMBL/GenBank/DDBJ whole genome shotgun (WGS) entry which is preliminary data.</text>
</comment>
<dbReference type="OrthoDB" id="9779041at2"/>
<dbReference type="RefSeq" id="WP_124695096.1">
    <property type="nucleotide sequence ID" value="NZ_JBHUFE010000004.1"/>
</dbReference>
<dbReference type="SUPFAM" id="SSF51735">
    <property type="entry name" value="NAD(P)-binding Rossmann-fold domains"/>
    <property type="match status" value="1"/>
</dbReference>
<name>A0A3N9P7Y1_9BACL</name>
<sequence length="344" mass="37548">MDAAKPEIFMTGRRLLITGAAGFTGRHAVAHFAAEGAEVIAVLRKAIPDESRKRLFPQDVRTYICDLNDGEAVKRMIEDTVPGEVLHLAGKNSVPESWQSPVQYMETNVMAAVYLLDALRSRTEVRLLVAGSRLKFNPGAGERAVHPYSLSKTLEELMSLSWGTLFGQQVLIAEPCNLIGPGPSTGFCSLLAGHIFRSEQGIAQPPFHLSSRLAQRDFLDVRDAVRAYDCILKQGEPGTVYRVDSGEPRSLGEVAEGMLSLTRANVRVEWGTESGQEPVNAPVSDAPQKPVNAPDRGAPHNQAEANSFTVHASALNWHPQVPLERSLAEILEYYRSSNRKGASP</sequence>
<dbReference type="Pfam" id="PF01370">
    <property type="entry name" value="Epimerase"/>
    <property type="match status" value="1"/>
</dbReference>
<feature type="domain" description="NAD-dependent epimerase/dehydratase" evidence="3">
    <location>
        <begin position="16"/>
        <end position="242"/>
    </location>
</feature>
<dbReference type="InterPro" id="IPR001509">
    <property type="entry name" value="Epimerase_deHydtase"/>
</dbReference>
<evidence type="ECO:0000259" key="3">
    <source>
        <dbReference type="Pfam" id="PF01370"/>
    </source>
</evidence>
<keyword evidence="5" id="KW-1185">Reference proteome</keyword>
<dbReference type="Gene3D" id="3.40.50.720">
    <property type="entry name" value="NAD(P)-binding Rossmann-like Domain"/>
    <property type="match status" value="1"/>
</dbReference>
<protein>
    <submittedName>
        <fullName evidence="4">NAD-dependent epimerase/dehydratase family protein</fullName>
    </submittedName>
</protein>
<feature type="region of interest" description="Disordered" evidence="2">
    <location>
        <begin position="273"/>
        <end position="301"/>
    </location>
</feature>
<organism evidence="4 5">
    <name type="scientific">Paenibacillus rhizophilus</name>
    <dbReference type="NCBI Taxonomy" id="1850366"/>
    <lineage>
        <taxon>Bacteria</taxon>
        <taxon>Bacillati</taxon>
        <taxon>Bacillota</taxon>
        <taxon>Bacilli</taxon>
        <taxon>Bacillales</taxon>
        <taxon>Paenibacillaceae</taxon>
        <taxon>Paenibacillus</taxon>
    </lineage>
</organism>
<reference evidence="4 5" key="1">
    <citation type="submission" date="2018-11" db="EMBL/GenBank/DDBJ databases">
        <title>Genome sequence of strain 7197.</title>
        <authorList>
            <person name="Gao J."/>
            <person name="Sun J."/>
        </authorList>
    </citation>
    <scope>NUCLEOTIDE SEQUENCE [LARGE SCALE GENOMIC DNA]</scope>
    <source>
        <strain evidence="4 5">7197</strain>
    </source>
</reference>
<proteinExistence type="inferred from homology"/>
<dbReference type="EMBL" id="RQPI01000003">
    <property type="protein sequence ID" value="RQW12363.1"/>
    <property type="molecule type" value="Genomic_DNA"/>
</dbReference>
<dbReference type="PANTHER" id="PTHR43000">
    <property type="entry name" value="DTDP-D-GLUCOSE 4,6-DEHYDRATASE-RELATED"/>
    <property type="match status" value="1"/>
</dbReference>